<reference evidence="1" key="1">
    <citation type="submission" date="2019-03" db="EMBL/GenBank/DDBJ databases">
        <authorList>
            <person name="Ashton P.M."/>
            <person name="Dallman T."/>
            <person name="Nair S."/>
            <person name="De Pinna E."/>
            <person name="Peters T."/>
            <person name="Grant K."/>
        </authorList>
    </citation>
    <scope>NUCLEOTIDE SEQUENCE [LARGE SCALE GENOMIC DNA]</scope>
    <source>
        <strain evidence="1">271153</strain>
    </source>
</reference>
<comment type="caution">
    <text evidence="1">The sequence shown here is derived from an EMBL/GenBank/DDBJ whole genome shotgun (WGS) entry which is preliminary data.</text>
</comment>
<dbReference type="Proteomes" id="UP000839827">
    <property type="component" value="Unassembled WGS sequence"/>
</dbReference>
<proteinExistence type="predicted"/>
<name>A0A5Y0RPR1_SALNE</name>
<protein>
    <submittedName>
        <fullName evidence="1">AlpA family phage regulatory protein</fullName>
    </submittedName>
</protein>
<organism evidence="1">
    <name type="scientific">Salmonella newport</name>
    <dbReference type="NCBI Taxonomy" id="108619"/>
    <lineage>
        <taxon>Bacteria</taxon>
        <taxon>Pseudomonadati</taxon>
        <taxon>Pseudomonadota</taxon>
        <taxon>Gammaproteobacteria</taxon>
        <taxon>Enterobacterales</taxon>
        <taxon>Enterobacteriaceae</taxon>
        <taxon>Salmonella</taxon>
    </lineage>
</organism>
<dbReference type="Gene3D" id="1.10.238.160">
    <property type="match status" value="1"/>
</dbReference>
<dbReference type="AlphaFoldDB" id="A0A5Y0RPR1"/>
<evidence type="ECO:0000313" key="1">
    <source>
        <dbReference type="EMBL" id="ECB7105697.1"/>
    </source>
</evidence>
<sequence>MSISGGDILLKGEVKARLRYRSDSSFYEFLKDEKNGFPMPFKVGGRNCWYEDEVDAWISKQSEKRGICTS</sequence>
<gene>
    <name evidence="1" type="ORF">E1A34_06275</name>
</gene>
<accession>A0A5Y0RPR1</accession>
<dbReference type="EMBL" id="AAHYLK010000005">
    <property type="protein sequence ID" value="ECB7105697.1"/>
    <property type="molecule type" value="Genomic_DNA"/>
</dbReference>